<dbReference type="AlphaFoldDB" id="A0A3Q8S761"/>
<evidence type="ECO:0000313" key="2">
    <source>
        <dbReference type="Proteomes" id="UP000273145"/>
    </source>
</evidence>
<evidence type="ECO:0000313" key="1">
    <source>
        <dbReference type="EMBL" id="AZK48787.1"/>
    </source>
</evidence>
<dbReference type="InterPro" id="IPR022555">
    <property type="entry name" value="DUF2577"/>
</dbReference>
<gene>
    <name evidence="1" type="ORF">EIM92_23545</name>
</gene>
<proteinExistence type="predicted"/>
<reference evidence="1 2" key="1">
    <citation type="submission" date="2018-11" db="EMBL/GenBank/DDBJ databases">
        <title>Genome sequencing of Paenibacillus lentus DSM25539(T).</title>
        <authorList>
            <person name="Kook J.-K."/>
            <person name="Park S.-N."/>
            <person name="Lim Y.K."/>
        </authorList>
    </citation>
    <scope>NUCLEOTIDE SEQUENCE [LARGE SCALE GENOMIC DNA]</scope>
    <source>
        <strain evidence="1 2">DSM 25539</strain>
    </source>
</reference>
<dbReference type="OrthoDB" id="95576at2"/>
<sequence length="104" mass="11663">MNDIAKLIKRAALEAMLESKPTSIVFGTVTSVEPLKITVEQKLTLSIAQLILTNNVRDYEVEMTVEHRTEKYKIHNALDIGDEVILLQIQGGQRYIVLEKVIGA</sequence>
<organism evidence="1 2">
    <name type="scientific">Paenibacillus lentus</name>
    <dbReference type="NCBI Taxonomy" id="1338368"/>
    <lineage>
        <taxon>Bacteria</taxon>
        <taxon>Bacillati</taxon>
        <taxon>Bacillota</taxon>
        <taxon>Bacilli</taxon>
        <taxon>Bacillales</taxon>
        <taxon>Paenibacillaceae</taxon>
        <taxon>Paenibacillus</taxon>
    </lineage>
</organism>
<protein>
    <submittedName>
        <fullName evidence="1">DUF2577 domain-containing protein</fullName>
    </submittedName>
</protein>
<dbReference type="Pfam" id="PF10844">
    <property type="entry name" value="DUF2577"/>
    <property type="match status" value="1"/>
</dbReference>
<dbReference type="RefSeq" id="WP_125084932.1">
    <property type="nucleotide sequence ID" value="NZ_CP034248.1"/>
</dbReference>
<accession>A0A3Q8S761</accession>
<dbReference type="EMBL" id="CP034248">
    <property type="protein sequence ID" value="AZK48787.1"/>
    <property type="molecule type" value="Genomic_DNA"/>
</dbReference>
<dbReference type="KEGG" id="plen:EIM92_23545"/>
<keyword evidence="2" id="KW-1185">Reference proteome</keyword>
<name>A0A3Q8S761_9BACL</name>
<dbReference type="Proteomes" id="UP000273145">
    <property type="component" value="Chromosome"/>
</dbReference>